<keyword evidence="1" id="KW-0812">Transmembrane</keyword>
<comment type="caution">
    <text evidence="2">The sequence shown here is derived from an EMBL/GenBank/DDBJ whole genome shotgun (WGS) entry which is preliminary data.</text>
</comment>
<organism evidence="2 3">
    <name type="scientific">Heterodera trifolii</name>
    <dbReference type="NCBI Taxonomy" id="157864"/>
    <lineage>
        <taxon>Eukaryota</taxon>
        <taxon>Metazoa</taxon>
        <taxon>Ecdysozoa</taxon>
        <taxon>Nematoda</taxon>
        <taxon>Chromadorea</taxon>
        <taxon>Rhabditida</taxon>
        <taxon>Tylenchina</taxon>
        <taxon>Tylenchomorpha</taxon>
        <taxon>Tylenchoidea</taxon>
        <taxon>Heteroderidae</taxon>
        <taxon>Heteroderinae</taxon>
        <taxon>Heterodera</taxon>
    </lineage>
</organism>
<evidence type="ECO:0000313" key="3">
    <source>
        <dbReference type="Proteomes" id="UP001620626"/>
    </source>
</evidence>
<keyword evidence="1" id="KW-1133">Transmembrane helix</keyword>
<name>A0ABD2MET1_9BILA</name>
<reference evidence="2 3" key="1">
    <citation type="submission" date="2024-10" db="EMBL/GenBank/DDBJ databases">
        <authorList>
            <person name="Kim D."/>
        </authorList>
    </citation>
    <scope>NUCLEOTIDE SEQUENCE [LARGE SCALE GENOMIC DNA]</scope>
    <source>
        <strain evidence="2">BH-2024</strain>
    </source>
</reference>
<accession>A0ABD2MET1</accession>
<dbReference type="EMBL" id="JBICBT010000044">
    <property type="protein sequence ID" value="KAL3125215.1"/>
    <property type="molecule type" value="Genomic_DNA"/>
</dbReference>
<keyword evidence="1" id="KW-0472">Membrane</keyword>
<dbReference type="Proteomes" id="UP001620626">
    <property type="component" value="Unassembled WGS sequence"/>
</dbReference>
<keyword evidence="3" id="KW-1185">Reference proteome</keyword>
<sequence length="357" mass="41039">MSDRRKEGEEKMAKAIFISGDGWLCVFDLLTPSKLGLGIALISHRFDFYVDEHFKTRKWALAFLQIRRKVAKNGTKQMEIFNCRQIPIPISEKPLQKKVIGFEVISIRFIDQNVLTFLRRFRQLFAVIPINLVIYTASDRILLFILRNIWPMIAKNICGLFLWTDTFHRLRQLVPSFLNDCPSLCVFSNDYNDFFAEFPCDDSAAASDGQAVAKWLFTALPNNVPKVFKYELDADDENLASNIEAIKAVFANASSPVNFIVVIKNPSSFAASVVPFDLINELTHEQLALKTDDDEYFLLVRCPIARDESKWAKWEEEAIGWQIDDQWNIIHIYMDDEREIGDGLLDETPGPSDQQQK</sequence>
<gene>
    <name evidence="2" type="ORF">niasHT_004247</name>
</gene>
<dbReference type="AlphaFoldDB" id="A0ABD2MET1"/>
<proteinExistence type="predicted"/>
<protein>
    <submittedName>
        <fullName evidence="2">Uncharacterized protein</fullName>
    </submittedName>
</protein>
<feature type="transmembrane region" description="Helical" evidence="1">
    <location>
        <begin position="124"/>
        <end position="146"/>
    </location>
</feature>
<evidence type="ECO:0000313" key="2">
    <source>
        <dbReference type="EMBL" id="KAL3125215.1"/>
    </source>
</evidence>
<evidence type="ECO:0000256" key="1">
    <source>
        <dbReference type="SAM" id="Phobius"/>
    </source>
</evidence>